<proteinExistence type="predicted"/>
<evidence type="ECO:0000256" key="1">
    <source>
        <dbReference type="SAM" id="MobiDB-lite"/>
    </source>
</evidence>
<dbReference type="OMA" id="IISHWND"/>
<dbReference type="STRING" id="4533.J3LIM3"/>
<dbReference type="EnsemblPlants" id="OB02G44900.1">
    <property type="protein sequence ID" value="OB02G44900.1"/>
    <property type="gene ID" value="OB02G44900"/>
</dbReference>
<dbReference type="Proteomes" id="UP000006038">
    <property type="component" value="Unassembled WGS sequence"/>
</dbReference>
<dbReference type="Pfam" id="PF24758">
    <property type="entry name" value="LRR_At5g56370"/>
    <property type="match status" value="1"/>
</dbReference>
<name>J3LIM3_ORYBR</name>
<dbReference type="InterPro" id="IPR055411">
    <property type="entry name" value="LRR_FXL15/At3g58940/PEG3-like"/>
</dbReference>
<sequence>MSTGRRQGREVSVPSISQAGSPRIKSNQMAKNKKGRRNKPAVQDRDRLTTMPNDVLLNILERLDTLDAIRTCTLSKKMAKLPAELSRIALDVDSFAPNKCVSDLLTLREVVRMNGAVADATDKLLNFRSQEITLRHLSLRFYLRYYDCLTIGKAVQHAMSTYNLETAEFTILTEKQGDYCEGTDMIYFGKQFKTFFAACPNAFSGLTRLQLQHLHFAEPDIPNVLSTCKQLKSLHLFSCLTTDDPTVLRIQHPQLVELDVIYGDFVFVELNCVPELRRMAYDHWDCYGDPLYFGDVPLLSTP</sequence>
<dbReference type="eggNOG" id="KOG0342">
    <property type="taxonomic scope" value="Eukaryota"/>
</dbReference>
<dbReference type="PANTHER" id="PTHR32153">
    <property type="entry name" value="OJ000223_09.16 PROTEIN"/>
    <property type="match status" value="1"/>
</dbReference>
<dbReference type="PROSITE" id="PS50181">
    <property type="entry name" value="FBOX"/>
    <property type="match status" value="1"/>
</dbReference>
<protein>
    <recommendedName>
        <fullName evidence="2">F-box domain-containing protein</fullName>
    </recommendedName>
</protein>
<organism evidence="3">
    <name type="scientific">Oryza brachyantha</name>
    <name type="common">malo sina</name>
    <dbReference type="NCBI Taxonomy" id="4533"/>
    <lineage>
        <taxon>Eukaryota</taxon>
        <taxon>Viridiplantae</taxon>
        <taxon>Streptophyta</taxon>
        <taxon>Embryophyta</taxon>
        <taxon>Tracheophyta</taxon>
        <taxon>Spermatophyta</taxon>
        <taxon>Magnoliopsida</taxon>
        <taxon>Liliopsida</taxon>
        <taxon>Poales</taxon>
        <taxon>Poaceae</taxon>
        <taxon>BOP clade</taxon>
        <taxon>Oryzoideae</taxon>
        <taxon>Oryzeae</taxon>
        <taxon>Oryzinae</taxon>
        <taxon>Oryza</taxon>
    </lineage>
</organism>
<accession>J3LIM3</accession>
<dbReference type="HOGENOM" id="CLU_024168_0_0_1"/>
<feature type="domain" description="F-box" evidence="2">
    <location>
        <begin position="45"/>
        <end position="92"/>
    </location>
</feature>
<dbReference type="SUPFAM" id="SSF52047">
    <property type="entry name" value="RNI-like"/>
    <property type="match status" value="1"/>
</dbReference>
<dbReference type="Pfam" id="PF00646">
    <property type="entry name" value="F-box"/>
    <property type="match status" value="1"/>
</dbReference>
<dbReference type="SUPFAM" id="SSF81383">
    <property type="entry name" value="F-box domain"/>
    <property type="match status" value="1"/>
</dbReference>
<dbReference type="Gramene" id="OB02G44900.1">
    <property type="protein sequence ID" value="OB02G44900.1"/>
    <property type="gene ID" value="OB02G44900"/>
</dbReference>
<evidence type="ECO:0000313" key="3">
    <source>
        <dbReference type="EnsemblPlants" id="OB02G44900.1"/>
    </source>
</evidence>
<dbReference type="InterPro" id="IPR044997">
    <property type="entry name" value="F-box_plant"/>
</dbReference>
<keyword evidence="4" id="KW-1185">Reference proteome</keyword>
<dbReference type="Gene3D" id="3.80.10.10">
    <property type="entry name" value="Ribonuclease Inhibitor"/>
    <property type="match status" value="1"/>
</dbReference>
<feature type="region of interest" description="Disordered" evidence="1">
    <location>
        <begin position="1"/>
        <end position="47"/>
    </location>
</feature>
<evidence type="ECO:0000259" key="2">
    <source>
        <dbReference type="PROSITE" id="PS50181"/>
    </source>
</evidence>
<dbReference type="AlphaFoldDB" id="J3LIM3"/>
<dbReference type="InterPro" id="IPR001810">
    <property type="entry name" value="F-box_dom"/>
</dbReference>
<evidence type="ECO:0000313" key="4">
    <source>
        <dbReference type="Proteomes" id="UP000006038"/>
    </source>
</evidence>
<reference evidence="3" key="1">
    <citation type="submission" date="2013-04" db="UniProtKB">
        <authorList>
            <consortium name="EnsemblPlants"/>
        </authorList>
    </citation>
    <scope>IDENTIFICATION</scope>
</reference>
<dbReference type="InterPro" id="IPR032675">
    <property type="entry name" value="LRR_dom_sf"/>
</dbReference>
<dbReference type="InterPro" id="IPR036047">
    <property type="entry name" value="F-box-like_dom_sf"/>
</dbReference>
<feature type="compositionally biased region" description="Polar residues" evidence="1">
    <location>
        <begin position="14"/>
        <end position="30"/>
    </location>
</feature>